<name>X5H475_9RICK</name>
<dbReference type="InterPro" id="IPR036249">
    <property type="entry name" value="Thioredoxin-like_sf"/>
</dbReference>
<evidence type="ECO:0000313" key="10">
    <source>
        <dbReference type="EMBL" id="AHX11478.1"/>
    </source>
</evidence>
<dbReference type="KEGG" id="nhm:NHE_0538"/>
<dbReference type="EMBL" id="CP007481">
    <property type="protein sequence ID" value="AHX11478.1"/>
    <property type="molecule type" value="Genomic_DNA"/>
</dbReference>
<dbReference type="SUPFAM" id="SSF52833">
    <property type="entry name" value="Thioredoxin-like"/>
    <property type="match status" value="1"/>
</dbReference>
<dbReference type="PROSITE" id="PS51352">
    <property type="entry name" value="THIOREDOXIN_2"/>
    <property type="match status" value="1"/>
</dbReference>
<evidence type="ECO:0000259" key="9">
    <source>
        <dbReference type="PROSITE" id="PS51352"/>
    </source>
</evidence>
<dbReference type="InterPro" id="IPR024706">
    <property type="entry name" value="Peroxiredoxin_AhpC-typ"/>
</dbReference>
<dbReference type="FunFam" id="3.40.30.10:FF:000002">
    <property type="entry name" value="Alkyl hydroperoxide reductase C"/>
    <property type="match status" value="1"/>
</dbReference>
<evidence type="ECO:0000256" key="7">
    <source>
        <dbReference type="ARBA" id="ARBA00023284"/>
    </source>
</evidence>
<comment type="similarity">
    <text evidence="2">Belongs to the peroxiredoxin family. AhpC/Prx1 subfamily.</text>
</comment>
<dbReference type="InterPro" id="IPR000866">
    <property type="entry name" value="AhpC/TSA"/>
</dbReference>
<dbReference type="GO" id="GO:0006979">
    <property type="term" value="P:response to oxidative stress"/>
    <property type="evidence" value="ECO:0007669"/>
    <property type="project" value="TreeGrafter"/>
</dbReference>
<dbReference type="PANTHER" id="PTHR10681">
    <property type="entry name" value="THIOREDOXIN PEROXIDASE"/>
    <property type="match status" value="1"/>
</dbReference>
<evidence type="ECO:0000256" key="1">
    <source>
        <dbReference type="ARBA" id="ARBA00004496"/>
    </source>
</evidence>
<keyword evidence="7" id="KW-0676">Redox-active center</keyword>
<dbReference type="Proteomes" id="UP000023755">
    <property type="component" value="Chromosome"/>
</dbReference>
<protein>
    <submittedName>
        <fullName evidence="10">AhpC/TSA family protein</fullName>
    </submittedName>
</protein>
<dbReference type="CDD" id="cd03015">
    <property type="entry name" value="PRX_Typ2cys"/>
    <property type="match status" value="1"/>
</dbReference>
<dbReference type="STRING" id="1286528.NHE_0538"/>
<comment type="subcellular location">
    <subcellularLocation>
        <location evidence="1">Cytoplasm</location>
    </subcellularLocation>
</comment>
<dbReference type="AlphaFoldDB" id="X5H475"/>
<evidence type="ECO:0000256" key="5">
    <source>
        <dbReference type="ARBA" id="ARBA00023002"/>
    </source>
</evidence>
<keyword evidence="6" id="KW-1015">Disulfide bond</keyword>
<keyword evidence="5" id="KW-0560">Oxidoreductase</keyword>
<sequence length="200" mass="22119">MSVLVGKKAIDFTAKAVMKGGSFCDDFNLQEQLLGKYGVLFFYPLDFTFVCPTEIIAFNNRISAFTERDAVVIGVSVDSHFSHAAWRNSSVKDGGIGEIEYPLVSDLKKSISRDYQVLIDDSVALRATFIIDPDFNVRSAAVNDLNIGRNVDEILRILDALRHSAEYGEVCPAGWNKGKEAMRATHEGVSDYLASNKDEL</sequence>
<dbReference type="GO" id="GO:0005829">
    <property type="term" value="C:cytosol"/>
    <property type="evidence" value="ECO:0007669"/>
    <property type="project" value="TreeGrafter"/>
</dbReference>
<dbReference type="InterPro" id="IPR013766">
    <property type="entry name" value="Thioredoxin_domain"/>
</dbReference>
<dbReference type="PIRSF" id="PIRSF000239">
    <property type="entry name" value="AHPC"/>
    <property type="match status" value="1"/>
</dbReference>
<keyword evidence="4" id="KW-0575">Peroxidase</keyword>
<organism evidence="10 11">
    <name type="scientific">Neorickettsia helminthoeca str. Oregon</name>
    <dbReference type="NCBI Taxonomy" id="1286528"/>
    <lineage>
        <taxon>Bacteria</taxon>
        <taxon>Pseudomonadati</taxon>
        <taxon>Pseudomonadota</taxon>
        <taxon>Alphaproteobacteria</taxon>
        <taxon>Rickettsiales</taxon>
        <taxon>Anaplasmataceae</taxon>
        <taxon>Neorickettsia</taxon>
    </lineage>
</organism>
<evidence type="ECO:0000256" key="6">
    <source>
        <dbReference type="ARBA" id="ARBA00023157"/>
    </source>
</evidence>
<dbReference type="InterPro" id="IPR019479">
    <property type="entry name" value="Peroxiredoxin_C"/>
</dbReference>
<evidence type="ECO:0000256" key="2">
    <source>
        <dbReference type="ARBA" id="ARBA00009796"/>
    </source>
</evidence>
<gene>
    <name evidence="10" type="ORF">NHE_0538</name>
</gene>
<keyword evidence="11" id="KW-1185">Reference proteome</keyword>
<dbReference type="GO" id="GO:0042744">
    <property type="term" value="P:hydrogen peroxide catabolic process"/>
    <property type="evidence" value="ECO:0007669"/>
    <property type="project" value="TreeGrafter"/>
</dbReference>
<dbReference type="GO" id="GO:0045454">
    <property type="term" value="P:cell redox homeostasis"/>
    <property type="evidence" value="ECO:0007669"/>
    <property type="project" value="TreeGrafter"/>
</dbReference>
<dbReference type="InterPro" id="IPR050217">
    <property type="entry name" value="Peroxiredoxin"/>
</dbReference>
<dbReference type="Gene3D" id="3.40.30.10">
    <property type="entry name" value="Glutaredoxin"/>
    <property type="match status" value="1"/>
</dbReference>
<evidence type="ECO:0000256" key="3">
    <source>
        <dbReference type="ARBA" id="ARBA00022490"/>
    </source>
</evidence>
<keyword evidence="3" id="KW-0963">Cytoplasm</keyword>
<reference evidence="10 11" key="1">
    <citation type="submission" date="2014-03" db="EMBL/GenBank/DDBJ databases">
        <title>Sequencing and Comparison of Genomes and Transcriptome Profiles of Human Ehrlichiosis Agents.</title>
        <authorList>
            <person name="Lin M."/>
            <person name="Daugherty S.C."/>
            <person name="Nagaraj S."/>
            <person name="Cheng Z."/>
            <person name="Xiong Q."/>
            <person name="Lin F.-Y."/>
            <person name="Sengamalay N."/>
            <person name="Ott S."/>
            <person name="Godinez A."/>
            <person name="Tallon L.J."/>
            <person name="Sadzewicz L."/>
            <person name="Fraser C.M."/>
            <person name="Dunning Hotopp J.C."/>
            <person name="Rikihisa Y."/>
        </authorList>
    </citation>
    <scope>NUCLEOTIDE SEQUENCE [LARGE SCALE GENOMIC DNA]</scope>
    <source>
        <strain evidence="10 11">Oregon</strain>
    </source>
</reference>
<feature type="domain" description="Thioredoxin" evidence="9">
    <location>
        <begin position="3"/>
        <end position="163"/>
    </location>
</feature>
<dbReference type="RefSeq" id="WP_038559602.1">
    <property type="nucleotide sequence ID" value="NZ_CP007481.1"/>
</dbReference>
<feature type="active site" description="Cysteine sulfenic acid (-SOH) intermediate; for peroxidase activity" evidence="8">
    <location>
        <position position="51"/>
    </location>
</feature>
<dbReference type="PANTHER" id="PTHR10681:SF164">
    <property type="entry name" value="THIOREDOXIN PEROXIDASE 1"/>
    <property type="match status" value="1"/>
</dbReference>
<evidence type="ECO:0000256" key="8">
    <source>
        <dbReference type="PIRSR" id="PIRSR000239-1"/>
    </source>
</evidence>
<dbReference type="GO" id="GO:0008379">
    <property type="term" value="F:thioredoxin peroxidase activity"/>
    <property type="evidence" value="ECO:0007669"/>
    <property type="project" value="TreeGrafter"/>
</dbReference>
<dbReference type="Pfam" id="PF10417">
    <property type="entry name" value="1-cysPrx_C"/>
    <property type="match status" value="1"/>
</dbReference>
<evidence type="ECO:0000313" key="11">
    <source>
        <dbReference type="Proteomes" id="UP000023755"/>
    </source>
</evidence>
<dbReference type="Pfam" id="PF00578">
    <property type="entry name" value="AhpC-TSA"/>
    <property type="match status" value="1"/>
</dbReference>
<dbReference type="GO" id="GO:0033554">
    <property type="term" value="P:cellular response to stress"/>
    <property type="evidence" value="ECO:0007669"/>
    <property type="project" value="TreeGrafter"/>
</dbReference>
<dbReference type="HOGENOM" id="CLU_042529_21_1_5"/>
<evidence type="ECO:0000256" key="4">
    <source>
        <dbReference type="ARBA" id="ARBA00022559"/>
    </source>
</evidence>
<dbReference type="OrthoDB" id="9812811at2"/>
<accession>X5H475</accession>
<proteinExistence type="inferred from homology"/>